<keyword evidence="6" id="KW-1185">Reference proteome</keyword>
<name>A0ABM7HRD2_MYCME</name>
<reference evidence="5 6" key="1">
    <citation type="journal article" date="2019" name="Emerg. Microbes Infect.">
        <title>Comprehensive subspecies identification of 175 nontuberculous mycobacteria species based on 7547 genomic profiles.</title>
        <authorList>
            <person name="Matsumoto Y."/>
            <person name="Kinjo T."/>
            <person name="Motooka D."/>
            <person name="Nabeya D."/>
            <person name="Jung N."/>
            <person name="Uechi K."/>
            <person name="Horii T."/>
            <person name="Iida T."/>
            <person name="Fujita J."/>
            <person name="Nakamura S."/>
        </authorList>
    </citation>
    <scope>NUCLEOTIDE SEQUENCE [LARGE SCALE GENOMIC DNA]</scope>
    <source>
        <strain evidence="5 6">JCM 12375</strain>
    </source>
</reference>
<accession>A0ABM7HRD2</accession>
<proteinExistence type="inferred from homology"/>
<evidence type="ECO:0000256" key="2">
    <source>
        <dbReference type="ARBA" id="ARBA00006411"/>
    </source>
</evidence>
<dbReference type="Pfam" id="PF14011">
    <property type="entry name" value="ESX-1_EspG"/>
    <property type="match status" value="1"/>
</dbReference>
<dbReference type="EMBL" id="AP022567">
    <property type="protein sequence ID" value="BBX33107.1"/>
    <property type="molecule type" value="Genomic_DNA"/>
</dbReference>
<evidence type="ECO:0008006" key="7">
    <source>
        <dbReference type="Google" id="ProtNLM"/>
    </source>
</evidence>
<keyword evidence="4" id="KW-0143">Chaperone</keyword>
<sequence>MSRIPMNHVGSIDVVDLTVVSRDHGRDFIPFPFMQTRASTVDPEAFEMHARKVIERFYNGDLSVLQNWAGTYVRADIRVEAHVQFIPADKTSVRVVAHRMGEKGYFARQTDADVIEIFSLSPYDLGEAVAESMGTVTPGNRPAIVVPEYQAPPSPVEESDGISVRSHRDSDEIAKIARGEISALATVQSHWRPTRRWGVDRGKNAVVWVRVQDDGDYLYAPDYTVAQPMSKPQLAARINRLIADDVAVLRRFRDGA</sequence>
<organism evidence="5 6">
    <name type="scientific">Mycolicibacterium mageritense</name>
    <name type="common">Mycobacterium mageritense</name>
    <dbReference type="NCBI Taxonomy" id="53462"/>
    <lineage>
        <taxon>Bacteria</taxon>
        <taxon>Bacillati</taxon>
        <taxon>Actinomycetota</taxon>
        <taxon>Actinomycetes</taxon>
        <taxon>Mycobacteriales</taxon>
        <taxon>Mycobacteriaceae</taxon>
        <taxon>Mycolicibacterium</taxon>
    </lineage>
</organism>
<evidence type="ECO:0000256" key="3">
    <source>
        <dbReference type="ARBA" id="ARBA00022490"/>
    </source>
</evidence>
<gene>
    <name evidence="5" type="ORF">MMAGJ_23890</name>
</gene>
<evidence type="ECO:0000256" key="4">
    <source>
        <dbReference type="ARBA" id="ARBA00023186"/>
    </source>
</evidence>
<comment type="subcellular location">
    <subcellularLocation>
        <location evidence="1">Cytoplasm</location>
    </subcellularLocation>
</comment>
<dbReference type="Proteomes" id="UP000465622">
    <property type="component" value="Chromosome"/>
</dbReference>
<dbReference type="InterPro" id="IPR025734">
    <property type="entry name" value="EspG"/>
</dbReference>
<evidence type="ECO:0000313" key="6">
    <source>
        <dbReference type="Proteomes" id="UP000465622"/>
    </source>
</evidence>
<comment type="similarity">
    <text evidence="2">Belongs to the EspG family.</text>
</comment>
<evidence type="ECO:0000256" key="1">
    <source>
        <dbReference type="ARBA" id="ARBA00004496"/>
    </source>
</evidence>
<keyword evidence="3" id="KW-0963">Cytoplasm</keyword>
<protein>
    <recommendedName>
        <fullName evidence="7">ESX secretion-associated protein EspG</fullName>
    </recommendedName>
</protein>
<evidence type="ECO:0000313" key="5">
    <source>
        <dbReference type="EMBL" id="BBX33107.1"/>
    </source>
</evidence>
<dbReference type="RefSeq" id="WP_131524608.1">
    <property type="nucleotide sequence ID" value="NZ_AP022567.1"/>
</dbReference>